<dbReference type="EMBL" id="PEXV01000038">
    <property type="protein sequence ID" value="PIS41836.1"/>
    <property type="molecule type" value="Genomic_DNA"/>
</dbReference>
<dbReference type="Proteomes" id="UP000228711">
    <property type="component" value="Unassembled WGS sequence"/>
</dbReference>
<evidence type="ECO:0000313" key="1">
    <source>
        <dbReference type="EMBL" id="PIS41836.1"/>
    </source>
</evidence>
<dbReference type="AlphaFoldDB" id="A0A2H0YTS4"/>
<name>A0A2H0YTS4_9BACT</name>
<gene>
    <name evidence="1" type="ORF">COT25_00955</name>
</gene>
<proteinExistence type="predicted"/>
<evidence type="ECO:0000313" key="2">
    <source>
        <dbReference type="Proteomes" id="UP000228711"/>
    </source>
</evidence>
<comment type="caution">
    <text evidence="1">The sequence shown here is derived from an EMBL/GenBank/DDBJ whole genome shotgun (WGS) entry which is preliminary data.</text>
</comment>
<accession>A0A2H0YTS4</accession>
<organism evidence="1 2">
    <name type="scientific">Candidatus Kerfeldbacteria bacterium CG08_land_8_20_14_0_20_42_7</name>
    <dbReference type="NCBI Taxonomy" id="2014245"/>
    <lineage>
        <taxon>Bacteria</taxon>
        <taxon>Candidatus Kerfeldiibacteriota</taxon>
    </lineage>
</organism>
<sequence>MRKEFRLSNYDASFELTRYLIEQGGLELIKDARMKELAQYGMIGSACTDGRYSLFIANGWSKYSDIQHFNRSHGGGFMLGLIDPALYDINPKHWEYISSARQVILQDLRDALAEHIGKVVLCVIHGPNCKKMKGLDLAYHNMILAALASDDFATKALGVIEDVVLPILIVDWTPDVTDVRSKSVEAYVVKNACRTLIPEYLETH</sequence>
<reference evidence="2" key="1">
    <citation type="submission" date="2017-09" db="EMBL/GenBank/DDBJ databases">
        <title>Depth-based differentiation of microbial function through sediment-hosted aquifers and enrichment of novel symbionts in the deep terrestrial subsurface.</title>
        <authorList>
            <person name="Probst A.J."/>
            <person name="Ladd B."/>
            <person name="Jarett J.K."/>
            <person name="Geller-Mcgrath D.E."/>
            <person name="Sieber C.M.K."/>
            <person name="Emerson J.B."/>
            <person name="Anantharaman K."/>
            <person name="Thomas B.C."/>
            <person name="Malmstrom R."/>
            <person name="Stieglmeier M."/>
            <person name="Klingl A."/>
            <person name="Woyke T."/>
            <person name="Ryan C.M."/>
            <person name="Banfield J.F."/>
        </authorList>
    </citation>
    <scope>NUCLEOTIDE SEQUENCE [LARGE SCALE GENOMIC DNA]</scope>
</reference>
<protein>
    <submittedName>
        <fullName evidence="1">Uncharacterized protein</fullName>
    </submittedName>
</protein>